<comment type="caution">
    <text evidence="6">The sequence shown here is derived from an EMBL/GenBank/DDBJ whole genome shotgun (WGS) entry which is preliminary data.</text>
</comment>
<organism evidence="6 7">
    <name type="scientific">Inconstantimicrobium porci</name>
    <dbReference type="NCBI Taxonomy" id="2652291"/>
    <lineage>
        <taxon>Bacteria</taxon>
        <taxon>Bacillati</taxon>
        <taxon>Bacillota</taxon>
        <taxon>Clostridia</taxon>
        <taxon>Eubacteriales</taxon>
        <taxon>Clostridiaceae</taxon>
        <taxon>Inconstantimicrobium</taxon>
    </lineage>
</organism>
<evidence type="ECO:0000313" key="7">
    <source>
        <dbReference type="Proteomes" id="UP000460287"/>
    </source>
</evidence>
<protein>
    <submittedName>
        <fullName evidence="6">Flagellar export chaperone FliS</fullName>
    </submittedName>
</protein>
<evidence type="ECO:0000256" key="5">
    <source>
        <dbReference type="ARBA" id="ARBA00023186"/>
    </source>
</evidence>
<evidence type="ECO:0000313" key="6">
    <source>
        <dbReference type="EMBL" id="MSR91858.1"/>
    </source>
</evidence>
<keyword evidence="6" id="KW-0282">Flagellum</keyword>
<dbReference type="GO" id="GO:0044780">
    <property type="term" value="P:bacterial-type flagellum assembly"/>
    <property type="evidence" value="ECO:0007669"/>
    <property type="project" value="InterPro"/>
</dbReference>
<comment type="similarity">
    <text evidence="2">Belongs to the FliS family.</text>
</comment>
<keyword evidence="6" id="KW-0966">Cell projection</keyword>
<dbReference type="PIRSF" id="PIRSF039090">
    <property type="entry name" value="Flis"/>
    <property type="match status" value="1"/>
</dbReference>
<dbReference type="EMBL" id="VULX01000016">
    <property type="protein sequence ID" value="MSR91858.1"/>
    <property type="molecule type" value="Genomic_DNA"/>
</dbReference>
<dbReference type="NCBIfam" id="TIGR00208">
    <property type="entry name" value="fliS"/>
    <property type="match status" value="1"/>
</dbReference>
<keyword evidence="3" id="KW-0963">Cytoplasm</keyword>
<accession>A0A7X2MZB3</accession>
<dbReference type="PANTHER" id="PTHR34773:SF1">
    <property type="entry name" value="FLAGELLAR SECRETION CHAPERONE FLIS"/>
    <property type="match status" value="1"/>
</dbReference>
<dbReference type="InterPro" id="IPR003713">
    <property type="entry name" value="FliS"/>
</dbReference>
<dbReference type="Gene3D" id="1.20.120.340">
    <property type="entry name" value="Flagellar protein FliS"/>
    <property type="match status" value="1"/>
</dbReference>
<dbReference type="SUPFAM" id="SSF101116">
    <property type="entry name" value="Flagellar export chaperone FliS"/>
    <property type="match status" value="1"/>
</dbReference>
<keyword evidence="7" id="KW-1185">Reference proteome</keyword>
<keyword evidence="4" id="KW-1005">Bacterial flagellum biogenesis</keyword>
<name>A0A7X2MZB3_9CLOT</name>
<gene>
    <name evidence="6" type="primary">fliS</name>
    <name evidence="6" type="ORF">FYJ33_10685</name>
</gene>
<dbReference type="CDD" id="cd16098">
    <property type="entry name" value="FliS"/>
    <property type="match status" value="1"/>
</dbReference>
<dbReference type="Pfam" id="PF02561">
    <property type="entry name" value="FliS"/>
    <property type="match status" value="1"/>
</dbReference>
<evidence type="ECO:0000256" key="3">
    <source>
        <dbReference type="ARBA" id="ARBA00022490"/>
    </source>
</evidence>
<evidence type="ECO:0000256" key="2">
    <source>
        <dbReference type="ARBA" id="ARBA00008787"/>
    </source>
</evidence>
<dbReference type="GO" id="GO:0071973">
    <property type="term" value="P:bacterial-type flagellum-dependent cell motility"/>
    <property type="evidence" value="ECO:0007669"/>
    <property type="project" value="TreeGrafter"/>
</dbReference>
<reference evidence="6 7" key="1">
    <citation type="submission" date="2019-08" db="EMBL/GenBank/DDBJ databases">
        <title>In-depth cultivation of the pig gut microbiome towards novel bacterial diversity and tailored functional studies.</title>
        <authorList>
            <person name="Wylensek D."/>
            <person name="Hitch T.C.A."/>
            <person name="Clavel T."/>
        </authorList>
    </citation>
    <scope>NUCLEOTIDE SEQUENCE [LARGE SCALE GENOMIC DNA]</scope>
    <source>
        <strain evidence="6 7">WCA-383-APC-5B</strain>
    </source>
</reference>
<dbReference type="PANTHER" id="PTHR34773">
    <property type="entry name" value="FLAGELLAR SECRETION CHAPERONE FLIS"/>
    <property type="match status" value="1"/>
</dbReference>
<dbReference type="Proteomes" id="UP000460287">
    <property type="component" value="Unassembled WGS sequence"/>
</dbReference>
<dbReference type="RefSeq" id="WP_154531753.1">
    <property type="nucleotide sequence ID" value="NZ_VULX01000016.1"/>
</dbReference>
<sequence>MYTQGYNVYKNNSVTYASKNQLLLMLVDGAVKFAKIARQAIVDRDIKKAHENIIKTEDIFTELRVSIDQSAGEWAVNMFNIYTFINEKLYQANISKDVKVMDEVIPLIEEVRDTWYEADKRSRLG</sequence>
<keyword evidence="6" id="KW-0969">Cilium</keyword>
<keyword evidence="5" id="KW-0143">Chaperone</keyword>
<dbReference type="InterPro" id="IPR036584">
    <property type="entry name" value="FliS_sf"/>
</dbReference>
<dbReference type="AlphaFoldDB" id="A0A7X2MZB3"/>
<evidence type="ECO:0000256" key="1">
    <source>
        <dbReference type="ARBA" id="ARBA00004514"/>
    </source>
</evidence>
<dbReference type="GO" id="GO:0005829">
    <property type="term" value="C:cytosol"/>
    <property type="evidence" value="ECO:0007669"/>
    <property type="project" value="UniProtKB-SubCell"/>
</dbReference>
<comment type="subcellular location">
    <subcellularLocation>
        <location evidence="1">Cytoplasm</location>
        <location evidence="1">Cytosol</location>
    </subcellularLocation>
</comment>
<proteinExistence type="inferred from homology"/>
<evidence type="ECO:0000256" key="4">
    <source>
        <dbReference type="ARBA" id="ARBA00022795"/>
    </source>
</evidence>